<proteinExistence type="predicted"/>
<feature type="region of interest" description="Disordered" evidence="1">
    <location>
        <begin position="113"/>
        <end position="147"/>
    </location>
</feature>
<feature type="region of interest" description="Disordered" evidence="1">
    <location>
        <begin position="1"/>
        <end position="36"/>
    </location>
</feature>
<dbReference type="Pfam" id="PF13045">
    <property type="entry name" value="DUF3905"/>
    <property type="match status" value="1"/>
</dbReference>
<protein>
    <submittedName>
        <fullName evidence="2">DUF3905 domain-containing protein</fullName>
    </submittedName>
</protein>
<comment type="caution">
    <text evidence="2">The sequence shown here is derived from an EMBL/GenBank/DDBJ whole genome shotgun (WGS) entry which is preliminary data.</text>
</comment>
<name>A0A559KDM2_9BACL</name>
<dbReference type="EMBL" id="VNJI01000009">
    <property type="protein sequence ID" value="TVY10203.1"/>
    <property type="molecule type" value="Genomic_DNA"/>
</dbReference>
<organism evidence="2 3">
    <name type="scientific">Paenibacillus cremeus</name>
    <dbReference type="NCBI Taxonomy" id="2163881"/>
    <lineage>
        <taxon>Bacteria</taxon>
        <taxon>Bacillati</taxon>
        <taxon>Bacillota</taxon>
        <taxon>Bacilli</taxon>
        <taxon>Bacillales</taxon>
        <taxon>Paenibacillaceae</taxon>
        <taxon>Paenibacillus</taxon>
    </lineage>
</organism>
<gene>
    <name evidence="2" type="ORF">FPZ49_09015</name>
</gene>
<evidence type="ECO:0000313" key="3">
    <source>
        <dbReference type="Proteomes" id="UP000317036"/>
    </source>
</evidence>
<dbReference type="AlphaFoldDB" id="A0A559KDM2"/>
<evidence type="ECO:0000313" key="2">
    <source>
        <dbReference type="EMBL" id="TVY10203.1"/>
    </source>
</evidence>
<dbReference type="RefSeq" id="WP_144845710.1">
    <property type="nucleotide sequence ID" value="NZ_VNJI01000009.1"/>
</dbReference>
<feature type="compositionally biased region" description="Polar residues" evidence="1">
    <location>
        <begin position="20"/>
        <end position="29"/>
    </location>
</feature>
<sequence length="147" mass="16710">MPDDQNQANQNQDSSAYEQVDTNNNYNQKNDAKLDPFEINFRPEFKQGRGPQEPFVNEHGVLIGDHEYQSANSPLEQWSKETDPSVMSGDNWVHPYKDVGFQTAENRDLFEQGIAPNPSHFMHSDKDVSYNTEIGEANKDSAESKDS</sequence>
<accession>A0A559KDM2</accession>
<dbReference type="InterPro" id="IPR024999">
    <property type="entry name" value="DUF3905"/>
</dbReference>
<evidence type="ECO:0000256" key="1">
    <source>
        <dbReference type="SAM" id="MobiDB-lite"/>
    </source>
</evidence>
<reference evidence="2 3" key="1">
    <citation type="submission" date="2019-07" db="EMBL/GenBank/DDBJ databases">
        <authorList>
            <person name="Kim J."/>
        </authorList>
    </citation>
    <scope>NUCLEOTIDE SEQUENCE [LARGE SCALE GENOMIC DNA]</scope>
    <source>
        <strain evidence="2 3">JC52</strain>
    </source>
</reference>
<feature type="compositionally biased region" description="Basic and acidic residues" evidence="1">
    <location>
        <begin position="136"/>
        <end position="147"/>
    </location>
</feature>
<keyword evidence="3" id="KW-1185">Reference proteome</keyword>
<dbReference type="OrthoDB" id="2695269at2"/>
<feature type="compositionally biased region" description="Low complexity" evidence="1">
    <location>
        <begin position="1"/>
        <end position="16"/>
    </location>
</feature>
<dbReference type="Proteomes" id="UP000317036">
    <property type="component" value="Unassembled WGS sequence"/>
</dbReference>